<accession>A0A6C0BXK0</accession>
<protein>
    <submittedName>
        <fullName evidence="1">Uncharacterized protein</fullName>
    </submittedName>
</protein>
<sequence length="661" mass="72983">MSSSSLNKVDIVEAARRMLRDSDTSTSTESEEYNLYIRQSMLPSNKISTWIVTHDGSNLPVVAVINDSLEVTNSREIIKSVGKEQFRCRQCGDNCRNLSSVFGPEGPYLCNYDNVNTTYTNRLRKHANDIYKNSFSTPNSFYLSIATDKLLCKDRHSYVRAGTSAAAKASRPLFHYAGNCDTVPEVSRKNIKMLNSALHKYWILIHDLFVKLTADWASAGMRHATKQRIESMKEVATEVTYIEEHFGKTFEWILSAMSKFSVPFDRLPMNDRIKIVSEAIGEGHIGEDGNGEDSVIHFQYSKMNNTVLMWMKKAGSRSDLKSMMASLIKPSTYGKKTSVVPPNVNQISAAEKALGENFWTRVATTKSLTEYYKDYTGPCRYWQSPNIDIGDKLSGAMEGFASLRKDAAPPRKSVLRAWEDTPPSDIVNNIPDLIELMMSGKNIFIPCTGEHGVVANTSIDADNLLCKPVKEKGGLLWSFLGGKGYGANSKHSGVWQRLIAIHEISAGNYSNYILVTASSIVLPSSLMSNVVLAEHVLSSKAKKHLGLVISKMQTKTRILTSTSTAYKNAKEYPIIGVGLCSGPGGTLAHGHTLEYAITSSVSAYFAVTKKDITGTITRYTRSVSAPNLYSQPKARNCFCTNCAAFVGNKKTKFCGNCGAKM</sequence>
<organism evidence="1">
    <name type="scientific">viral metagenome</name>
    <dbReference type="NCBI Taxonomy" id="1070528"/>
    <lineage>
        <taxon>unclassified sequences</taxon>
        <taxon>metagenomes</taxon>
        <taxon>organismal metagenomes</taxon>
    </lineage>
</organism>
<reference evidence="1" key="1">
    <citation type="journal article" date="2020" name="Nature">
        <title>Giant virus diversity and host interactions through global metagenomics.</title>
        <authorList>
            <person name="Schulz F."/>
            <person name="Roux S."/>
            <person name="Paez-Espino D."/>
            <person name="Jungbluth S."/>
            <person name="Walsh D.A."/>
            <person name="Denef V.J."/>
            <person name="McMahon K.D."/>
            <person name="Konstantinidis K.T."/>
            <person name="Eloe-Fadrosh E.A."/>
            <person name="Kyrpides N.C."/>
            <person name="Woyke T."/>
        </authorList>
    </citation>
    <scope>NUCLEOTIDE SEQUENCE</scope>
    <source>
        <strain evidence="1">GVMAG-M-3300020166-5</strain>
    </source>
</reference>
<dbReference type="AlphaFoldDB" id="A0A6C0BXK0"/>
<evidence type="ECO:0000313" key="1">
    <source>
        <dbReference type="EMBL" id="QHS96820.1"/>
    </source>
</evidence>
<dbReference type="EMBL" id="MN739279">
    <property type="protein sequence ID" value="QHS96820.1"/>
    <property type="molecule type" value="Genomic_DNA"/>
</dbReference>
<name>A0A6C0BXK0_9ZZZZ</name>
<proteinExistence type="predicted"/>